<protein>
    <submittedName>
        <fullName evidence="3">Sodium:solute symporter</fullName>
    </submittedName>
</protein>
<dbReference type="EMBL" id="LN829119">
    <property type="protein sequence ID" value="CPR18609.1"/>
    <property type="molecule type" value="Genomic_DNA"/>
</dbReference>
<keyword evidence="1" id="KW-1133">Transmembrane helix</keyword>
<keyword evidence="1" id="KW-0812">Transmembrane</keyword>
<feature type="domain" description="Sodium symporter small subunit" evidence="2">
    <location>
        <begin position="7"/>
        <end position="83"/>
    </location>
</feature>
<dbReference type="Pfam" id="PF13937">
    <property type="entry name" value="DUF4212"/>
    <property type="match status" value="1"/>
</dbReference>
<sequence>MMERKERKPYWRHTKWQMLASLVPFLFVIIVLPLYAEGLNHNKFLGFPLGYFLTAHGLVVIALVTVASFVNRQDAIDHWHGAHEDS</sequence>
<gene>
    <name evidence="3" type="ORF">YBN1229_v1_1787</name>
</gene>
<dbReference type="KEGG" id="fiy:BN1229_v1_1787"/>
<proteinExistence type="predicted"/>
<evidence type="ECO:0000259" key="2">
    <source>
        <dbReference type="Pfam" id="PF13937"/>
    </source>
</evidence>
<name>A0A0D6JEA1_9HYPH</name>
<dbReference type="RefSeq" id="WP_046477934.1">
    <property type="nucleotide sequence ID" value="NZ_LN829118.1"/>
</dbReference>
<accession>A0A0D6JEA1</accession>
<dbReference type="InterPro" id="IPR019886">
    <property type="entry name" value="Na_symporter_ssu"/>
</dbReference>
<evidence type="ECO:0000313" key="3">
    <source>
        <dbReference type="EMBL" id="CPR18609.1"/>
    </source>
</evidence>
<feature type="transmembrane region" description="Helical" evidence="1">
    <location>
        <begin position="16"/>
        <end position="36"/>
    </location>
</feature>
<evidence type="ECO:0000256" key="1">
    <source>
        <dbReference type="SAM" id="Phobius"/>
    </source>
</evidence>
<dbReference type="AlphaFoldDB" id="A0A0D6JEA1"/>
<evidence type="ECO:0000313" key="4">
    <source>
        <dbReference type="Proteomes" id="UP000033187"/>
    </source>
</evidence>
<feature type="transmembrane region" description="Helical" evidence="1">
    <location>
        <begin position="48"/>
        <end position="70"/>
    </location>
</feature>
<keyword evidence="1" id="KW-0472">Membrane</keyword>
<dbReference type="KEGG" id="fil:BN1229_v1_1784"/>
<keyword evidence="4" id="KW-1185">Reference proteome</keyword>
<dbReference type="OrthoDB" id="9797746at2"/>
<dbReference type="Proteomes" id="UP000033187">
    <property type="component" value="Chromosome 1"/>
</dbReference>
<reference evidence="4" key="1">
    <citation type="submission" date="2015-02" db="EMBL/GenBank/DDBJ databases">
        <authorList>
            <person name="Chooi Y.-H."/>
        </authorList>
    </citation>
    <scope>NUCLEOTIDE SEQUENCE [LARGE SCALE GENOMIC DNA]</scope>
    <source>
        <strain evidence="4">strain Y</strain>
    </source>
</reference>
<organism evidence="3 4">
    <name type="scientific">Candidatus Filomicrobium marinum</name>
    <dbReference type="NCBI Taxonomy" id="1608628"/>
    <lineage>
        <taxon>Bacteria</taxon>
        <taxon>Pseudomonadati</taxon>
        <taxon>Pseudomonadota</taxon>
        <taxon>Alphaproteobacteria</taxon>
        <taxon>Hyphomicrobiales</taxon>
        <taxon>Hyphomicrobiaceae</taxon>
        <taxon>Filomicrobium</taxon>
    </lineage>
</organism>
<dbReference type="NCBIfam" id="TIGR03647">
    <property type="entry name" value="Na_symport_sm"/>
    <property type="match status" value="1"/>
</dbReference>